<protein>
    <submittedName>
        <fullName evidence="1">Heme oxygenase</fullName>
    </submittedName>
</protein>
<dbReference type="CDD" id="cd19166">
    <property type="entry name" value="HemeO-bac"/>
    <property type="match status" value="1"/>
</dbReference>
<dbReference type="Gene3D" id="1.20.910.10">
    <property type="entry name" value="Heme oxygenase-like"/>
    <property type="match status" value="1"/>
</dbReference>
<dbReference type="RefSeq" id="WP_089233758.1">
    <property type="nucleotide sequence ID" value="NZ_FZOY01000005.1"/>
</dbReference>
<keyword evidence="2" id="KW-1185">Reference proteome</keyword>
<gene>
    <name evidence="1" type="ORF">SAMN05421757_105181</name>
</gene>
<proteinExistence type="predicted"/>
<dbReference type="AlphaFoldDB" id="A0A239J9W2"/>
<evidence type="ECO:0000313" key="1">
    <source>
        <dbReference type="EMBL" id="SNT02806.1"/>
    </source>
</evidence>
<organism evidence="1 2">
    <name type="scientific">Tropicimonas sediminicola</name>
    <dbReference type="NCBI Taxonomy" id="1031541"/>
    <lineage>
        <taxon>Bacteria</taxon>
        <taxon>Pseudomonadati</taxon>
        <taxon>Pseudomonadota</taxon>
        <taxon>Alphaproteobacteria</taxon>
        <taxon>Rhodobacterales</taxon>
        <taxon>Roseobacteraceae</taxon>
        <taxon>Tropicimonas</taxon>
    </lineage>
</organism>
<reference evidence="1 2" key="1">
    <citation type="submission" date="2017-06" db="EMBL/GenBank/DDBJ databases">
        <authorList>
            <person name="Kim H.J."/>
            <person name="Triplett B.A."/>
        </authorList>
    </citation>
    <scope>NUCLEOTIDE SEQUENCE [LARGE SCALE GENOMIC DNA]</scope>
    <source>
        <strain evidence="1 2">DSM 29339</strain>
    </source>
</reference>
<evidence type="ECO:0000313" key="2">
    <source>
        <dbReference type="Proteomes" id="UP000198426"/>
    </source>
</evidence>
<accession>A0A239J9W2</accession>
<dbReference type="EMBL" id="FZOY01000005">
    <property type="protein sequence ID" value="SNT02806.1"/>
    <property type="molecule type" value="Genomic_DNA"/>
</dbReference>
<dbReference type="InterPro" id="IPR016084">
    <property type="entry name" value="Haem_Oase-like_multi-hlx"/>
</dbReference>
<dbReference type="SUPFAM" id="SSF48613">
    <property type="entry name" value="Heme oxygenase-like"/>
    <property type="match status" value="1"/>
</dbReference>
<dbReference type="Proteomes" id="UP000198426">
    <property type="component" value="Unassembled WGS sequence"/>
</dbReference>
<sequence length="189" mass="20295">MDGTVPANLRLRLRSATREAHEALDAQVSAFEISTESGLRSFLAMQVQALSALMPVSGRAGCAPILEPLRDRARDDLAALSGRVPESAPVLEAAPHPLALDYVIAGSRLGTVILKQRWKASTDPAVLAAGNYFGAPDYIACWKDFCTSAAEMDASCAISDRIVADVAGLFDFYRRCAQSAVSCERERHV</sequence>
<name>A0A239J9W2_9RHOB</name>